<protein>
    <submittedName>
        <fullName evidence="4">Two component transcriptional regulator, LytTR family</fullName>
    </submittedName>
</protein>
<keyword evidence="1" id="KW-0597">Phosphoprotein</keyword>
<reference evidence="4 5" key="1">
    <citation type="submission" date="2016-10" db="EMBL/GenBank/DDBJ databases">
        <authorList>
            <person name="de Groot N.N."/>
        </authorList>
    </citation>
    <scope>NUCLEOTIDE SEQUENCE [LARGE SCALE GENOMIC DNA]</scope>
    <source>
        <strain evidence="4 5">CGMCC 1.12333</strain>
    </source>
</reference>
<dbReference type="AlphaFoldDB" id="A0A1I7GCB1"/>
<keyword evidence="5" id="KW-1185">Reference proteome</keyword>
<dbReference type="InterPro" id="IPR011006">
    <property type="entry name" value="CheY-like_superfamily"/>
</dbReference>
<name>A0A1I7GCB1_9FLAO</name>
<dbReference type="PROSITE" id="PS50930">
    <property type="entry name" value="HTH_LYTTR"/>
    <property type="match status" value="1"/>
</dbReference>
<dbReference type="Gene3D" id="2.40.50.1020">
    <property type="entry name" value="LytTr DNA-binding domain"/>
    <property type="match status" value="1"/>
</dbReference>
<dbReference type="PROSITE" id="PS50110">
    <property type="entry name" value="RESPONSE_REGULATORY"/>
    <property type="match status" value="1"/>
</dbReference>
<evidence type="ECO:0000259" key="3">
    <source>
        <dbReference type="PROSITE" id="PS50930"/>
    </source>
</evidence>
<dbReference type="SMART" id="SM00448">
    <property type="entry name" value="REC"/>
    <property type="match status" value="1"/>
</dbReference>
<evidence type="ECO:0000313" key="5">
    <source>
        <dbReference type="Proteomes" id="UP000199138"/>
    </source>
</evidence>
<proteinExistence type="predicted"/>
<evidence type="ECO:0000256" key="1">
    <source>
        <dbReference type="PROSITE-ProRule" id="PRU00169"/>
    </source>
</evidence>
<dbReference type="EMBL" id="FPBK01000004">
    <property type="protein sequence ID" value="SFU46074.1"/>
    <property type="molecule type" value="Genomic_DNA"/>
</dbReference>
<feature type="domain" description="Response regulatory" evidence="2">
    <location>
        <begin position="3"/>
        <end position="114"/>
    </location>
</feature>
<accession>A0A1I7GCB1</accession>
<dbReference type="SMART" id="SM00850">
    <property type="entry name" value="LytTR"/>
    <property type="match status" value="1"/>
</dbReference>
<feature type="domain" description="HTH LytTR-type" evidence="3">
    <location>
        <begin position="131"/>
        <end position="229"/>
    </location>
</feature>
<dbReference type="InterPro" id="IPR046947">
    <property type="entry name" value="LytR-like"/>
</dbReference>
<dbReference type="GO" id="GO:0003677">
    <property type="term" value="F:DNA binding"/>
    <property type="evidence" value="ECO:0007669"/>
    <property type="project" value="InterPro"/>
</dbReference>
<sequence length="229" mass="26362">MITAIALDDEPLALDIIEAYCNGISLVSLQGKFTSQQEAIDYLYKENVDLLFLDIEMPGLNGIELYKSLKNKTKVIFTTAYSEYAIEGFNVNAIDYLLKPMVKTRFIEAVEKAHHIISLEKKELEKAITHITVKADYKTHQVALDSILFLEGLDDYVKIHRETEKILVTRSTLKKMLEKLPTEEFIRVHRSYIISKNKVSNYYKQTLKIGTFTIPVGNSYKENVQKIFE</sequence>
<dbReference type="OrthoDB" id="2168082at2"/>
<organism evidence="4 5">
    <name type="scientific">Pustulibacterium marinum</name>
    <dbReference type="NCBI Taxonomy" id="1224947"/>
    <lineage>
        <taxon>Bacteria</taxon>
        <taxon>Pseudomonadati</taxon>
        <taxon>Bacteroidota</taxon>
        <taxon>Flavobacteriia</taxon>
        <taxon>Flavobacteriales</taxon>
        <taxon>Flavobacteriaceae</taxon>
        <taxon>Pustulibacterium</taxon>
    </lineage>
</organism>
<evidence type="ECO:0000259" key="2">
    <source>
        <dbReference type="PROSITE" id="PS50110"/>
    </source>
</evidence>
<dbReference type="PANTHER" id="PTHR37299">
    <property type="entry name" value="TRANSCRIPTIONAL REGULATOR-RELATED"/>
    <property type="match status" value="1"/>
</dbReference>
<dbReference type="Pfam" id="PF00072">
    <property type="entry name" value="Response_reg"/>
    <property type="match status" value="1"/>
</dbReference>
<dbReference type="Gene3D" id="3.40.50.2300">
    <property type="match status" value="1"/>
</dbReference>
<dbReference type="InterPro" id="IPR007492">
    <property type="entry name" value="LytTR_DNA-bd_dom"/>
</dbReference>
<dbReference type="InterPro" id="IPR001789">
    <property type="entry name" value="Sig_transdc_resp-reg_receiver"/>
</dbReference>
<dbReference type="PANTHER" id="PTHR37299:SF1">
    <property type="entry name" value="STAGE 0 SPORULATION PROTEIN A HOMOLOG"/>
    <property type="match status" value="1"/>
</dbReference>
<dbReference type="SUPFAM" id="SSF52172">
    <property type="entry name" value="CheY-like"/>
    <property type="match status" value="1"/>
</dbReference>
<dbReference type="Proteomes" id="UP000199138">
    <property type="component" value="Unassembled WGS sequence"/>
</dbReference>
<dbReference type="Pfam" id="PF04397">
    <property type="entry name" value="LytTR"/>
    <property type="match status" value="1"/>
</dbReference>
<dbReference type="RefSeq" id="WP_093024559.1">
    <property type="nucleotide sequence ID" value="NZ_FPBK01000004.1"/>
</dbReference>
<evidence type="ECO:0000313" key="4">
    <source>
        <dbReference type="EMBL" id="SFU46074.1"/>
    </source>
</evidence>
<dbReference type="GO" id="GO:0000156">
    <property type="term" value="F:phosphorelay response regulator activity"/>
    <property type="evidence" value="ECO:0007669"/>
    <property type="project" value="InterPro"/>
</dbReference>
<gene>
    <name evidence="4" type="ORF">SAMN05216480_10491</name>
</gene>
<dbReference type="STRING" id="1224947.SAMN05216480_10491"/>
<feature type="modified residue" description="4-aspartylphosphate" evidence="1">
    <location>
        <position position="54"/>
    </location>
</feature>